<evidence type="ECO:0000259" key="7">
    <source>
        <dbReference type="Pfam" id="PF07980"/>
    </source>
</evidence>
<feature type="domain" description="RagB/SusD" evidence="7">
    <location>
        <begin position="305"/>
        <end position="415"/>
    </location>
</feature>
<dbReference type="GO" id="GO:0009279">
    <property type="term" value="C:cell outer membrane"/>
    <property type="evidence" value="ECO:0007669"/>
    <property type="project" value="UniProtKB-SubCell"/>
</dbReference>
<evidence type="ECO:0000256" key="6">
    <source>
        <dbReference type="SAM" id="MobiDB-lite"/>
    </source>
</evidence>
<evidence type="ECO:0000256" key="4">
    <source>
        <dbReference type="ARBA" id="ARBA00023136"/>
    </source>
</evidence>
<organism evidence="8 9">
    <name type="scientific">Galbibacter orientalis DSM 19592</name>
    <dbReference type="NCBI Taxonomy" id="926559"/>
    <lineage>
        <taxon>Bacteria</taxon>
        <taxon>Pseudomonadati</taxon>
        <taxon>Bacteroidota</taxon>
        <taxon>Flavobacteriia</taxon>
        <taxon>Flavobacteriales</taxon>
        <taxon>Flavobacteriaceae</taxon>
        <taxon>Galbibacter</taxon>
    </lineage>
</organism>
<name>I3C7I0_9FLAO</name>
<dbReference type="STRING" id="926559.JoomaDRAFT_2599"/>
<dbReference type="SUPFAM" id="SSF48452">
    <property type="entry name" value="TPR-like"/>
    <property type="match status" value="1"/>
</dbReference>
<dbReference type="AlphaFoldDB" id="I3C7I0"/>
<dbReference type="OrthoDB" id="1522814at2"/>
<dbReference type="RefSeq" id="WP_008613124.1">
    <property type="nucleotide sequence ID" value="NZ_JH651379.1"/>
</dbReference>
<evidence type="ECO:0000313" key="9">
    <source>
        <dbReference type="Proteomes" id="UP000004690"/>
    </source>
</evidence>
<evidence type="ECO:0000256" key="5">
    <source>
        <dbReference type="ARBA" id="ARBA00023237"/>
    </source>
</evidence>
<comment type="subcellular location">
    <subcellularLocation>
        <location evidence="1">Cell outer membrane</location>
    </subcellularLocation>
</comment>
<gene>
    <name evidence="8" type="ORF">JoomaDRAFT_2599</name>
</gene>
<dbReference type="eggNOG" id="ENOG502Z83P">
    <property type="taxonomic scope" value="Bacteria"/>
</dbReference>
<accession>I3C7I0</accession>
<dbReference type="InterPro" id="IPR012944">
    <property type="entry name" value="SusD_RagB_dom"/>
</dbReference>
<evidence type="ECO:0000313" key="8">
    <source>
        <dbReference type="EMBL" id="EIJ39573.1"/>
    </source>
</evidence>
<sequence>MKSIKYTLIICSFIVFISCDKEYLDPYSVLDPTLTSSVDEQIMLLNGMQQQWSTNRPSPMYTTVTAAGLNTGELRLLNPGNVGENELVIGGSTVSGDNEVLINMWGQIMLIKKEATTIIDNANTATEDSQIANSLKAYALFYRALAHGTLIQFFESLPLSIQKNAPFNTRTEVLNSALTDLSTSLEYINNGLSTSVTSELFNSIDLKNSVYALTARYHLMLGNNIDAISAANNVNLNTSSTWIFEEANPNPLAFWFSSNNVSQAKDKNFGLPSNLAPSTNDGRIDFYVDGQEPDYFVKGFFTSNTDKIPVYLPGEMYLIQAEAYAREDRLEEATIKLNKVITKTPAQDIYGVAAMLPAYSGEMTKEAILDEIYKNRRIELYLSGLSLEDSRRFNRPTTERNRNYYPYPNSERDNNTQTPPNPQN</sequence>
<keyword evidence="9" id="KW-1185">Reference proteome</keyword>
<proteinExistence type="inferred from homology"/>
<comment type="similarity">
    <text evidence="2">Belongs to the SusD family.</text>
</comment>
<feature type="compositionally biased region" description="Basic and acidic residues" evidence="6">
    <location>
        <begin position="393"/>
        <end position="402"/>
    </location>
</feature>
<feature type="region of interest" description="Disordered" evidence="6">
    <location>
        <begin position="393"/>
        <end position="424"/>
    </location>
</feature>
<evidence type="ECO:0000256" key="3">
    <source>
        <dbReference type="ARBA" id="ARBA00022729"/>
    </source>
</evidence>
<keyword evidence="3" id="KW-0732">Signal</keyword>
<dbReference type="PROSITE" id="PS51257">
    <property type="entry name" value="PROKAR_LIPOPROTEIN"/>
    <property type="match status" value="1"/>
</dbReference>
<keyword evidence="5" id="KW-0998">Cell outer membrane</keyword>
<reference evidence="8 9" key="1">
    <citation type="submission" date="2012-02" db="EMBL/GenBank/DDBJ databases">
        <title>Improved High-Quality Draft genome of Joostella marina DSM 19592.</title>
        <authorList>
            <consortium name="US DOE Joint Genome Institute (JGI-PGF)"/>
            <person name="Lucas S."/>
            <person name="Copeland A."/>
            <person name="Lapidus A."/>
            <person name="Bruce D."/>
            <person name="Goodwin L."/>
            <person name="Pitluck S."/>
            <person name="Peters L."/>
            <person name="Chertkov O."/>
            <person name="Ovchinnikova G."/>
            <person name="Kyrpides N."/>
            <person name="Mavromatis K."/>
            <person name="Detter J.C."/>
            <person name="Han C."/>
            <person name="Land M."/>
            <person name="Hauser L."/>
            <person name="Markowitz V."/>
            <person name="Cheng J.-F."/>
            <person name="Hugenholtz P."/>
            <person name="Woyke T."/>
            <person name="Wu D."/>
            <person name="Tindall B."/>
            <person name="Brambilla E."/>
            <person name="Klenk H.-P."/>
            <person name="Eisen J.A."/>
        </authorList>
    </citation>
    <scope>NUCLEOTIDE SEQUENCE [LARGE SCALE GENOMIC DNA]</scope>
    <source>
        <strain evidence="8 9">DSM 19592</strain>
    </source>
</reference>
<evidence type="ECO:0000256" key="1">
    <source>
        <dbReference type="ARBA" id="ARBA00004442"/>
    </source>
</evidence>
<evidence type="ECO:0000256" key="2">
    <source>
        <dbReference type="ARBA" id="ARBA00006275"/>
    </source>
</evidence>
<dbReference type="Pfam" id="PF07980">
    <property type="entry name" value="SusD_RagB"/>
    <property type="match status" value="1"/>
</dbReference>
<protein>
    <submittedName>
        <fullName evidence="8">RagB/SusD family protein</fullName>
    </submittedName>
</protein>
<dbReference type="Gene3D" id="1.25.40.390">
    <property type="match status" value="1"/>
</dbReference>
<dbReference type="HOGENOM" id="CLU_628246_0_0_10"/>
<dbReference type="InterPro" id="IPR011990">
    <property type="entry name" value="TPR-like_helical_dom_sf"/>
</dbReference>
<dbReference type="EMBL" id="JH651379">
    <property type="protein sequence ID" value="EIJ39573.1"/>
    <property type="molecule type" value="Genomic_DNA"/>
</dbReference>
<dbReference type="Proteomes" id="UP000004690">
    <property type="component" value="Unassembled WGS sequence"/>
</dbReference>
<keyword evidence="4" id="KW-0472">Membrane</keyword>